<dbReference type="OrthoDB" id="1721899at2759"/>
<comment type="caution">
    <text evidence="2">The sequence shown here is derived from an EMBL/GenBank/DDBJ whole genome shotgun (WGS) entry which is preliminary data.</text>
</comment>
<feature type="region of interest" description="Disordered" evidence="1">
    <location>
        <begin position="69"/>
        <end position="120"/>
    </location>
</feature>
<evidence type="ECO:0000256" key="1">
    <source>
        <dbReference type="SAM" id="MobiDB-lite"/>
    </source>
</evidence>
<dbReference type="Proteomes" id="UP000554482">
    <property type="component" value="Unassembled WGS sequence"/>
</dbReference>
<accession>A0A7J6X8W4</accession>
<evidence type="ECO:0000313" key="3">
    <source>
        <dbReference type="Proteomes" id="UP000554482"/>
    </source>
</evidence>
<gene>
    <name evidence="2" type="ORF">FRX31_004336</name>
</gene>
<dbReference type="AlphaFoldDB" id="A0A7J6X8W4"/>
<sequence>MIDNVSFVDNLDFIMESDALGHTVMDQRQGHESSRHISNFSTRSLHISHVPAETQYNTVEAPPAIDEECESMDSTNSVNGEADLPQPDSSQIGEECESMDSTNFVNGEVDLPQPDSSQIN</sequence>
<keyword evidence="3" id="KW-1185">Reference proteome</keyword>
<proteinExistence type="predicted"/>
<evidence type="ECO:0000313" key="2">
    <source>
        <dbReference type="EMBL" id="KAF5206079.1"/>
    </source>
</evidence>
<reference evidence="2 3" key="1">
    <citation type="submission" date="2020-06" db="EMBL/GenBank/DDBJ databases">
        <title>Transcriptomic and genomic resources for Thalictrum thalictroides and T. hernandezii: Facilitating candidate gene discovery in an emerging model plant lineage.</title>
        <authorList>
            <person name="Arias T."/>
            <person name="Riano-Pachon D.M."/>
            <person name="Di Stilio V.S."/>
        </authorList>
    </citation>
    <scope>NUCLEOTIDE SEQUENCE [LARGE SCALE GENOMIC DNA]</scope>
    <source>
        <strain evidence="3">cv. WT478/WT964</strain>
        <tissue evidence="2">Leaves</tissue>
    </source>
</reference>
<name>A0A7J6X8W4_THATH</name>
<dbReference type="EMBL" id="JABWDY010003225">
    <property type="protein sequence ID" value="KAF5206079.1"/>
    <property type="molecule type" value="Genomic_DNA"/>
</dbReference>
<protein>
    <submittedName>
        <fullName evidence="2">Uncharacterized protein</fullName>
    </submittedName>
</protein>
<organism evidence="2 3">
    <name type="scientific">Thalictrum thalictroides</name>
    <name type="common">Rue-anemone</name>
    <name type="synonym">Anemone thalictroides</name>
    <dbReference type="NCBI Taxonomy" id="46969"/>
    <lineage>
        <taxon>Eukaryota</taxon>
        <taxon>Viridiplantae</taxon>
        <taxon>Streptophyta</taxon>
        <taxon>Embryophyta</taxon>
        <taxon>Tracheophyta</taxon>
        <taxon>Spermatophyta</taxon>
        <taxon>Magnoliopsida</taxon>
        <taxon>Ranunculales</taxon>
        <taxon>Ranunculaceae</taxon>
        <taxon>Thalictroideae</taxon>
        <taxon>Thalictrum</taxon>
    </lineage>
</organism>